<dbReference type="PANTHER" id="PTHR11384:SF55">
    <property type="entry name" value="ATP-BINDING CASSETTE TRANSPORTER"/>
    <property type="match status" value="1"/>
</dbReference>
<dbReference type="STRING" id="1764295.A0A5B8MUS5"/>
<evidence type="ECO:0000256" key="3">
    <source>
        <dbReference type="ARBA" id="ARBA00022989"/>
    </source>
</evidence>
<keyword evidence="4 5" id="KW-0472">Membrane</keyword>
<dbReference type="Pfam" id="PF06472">
    <property type="entry name" value="ABC_membrane_2"/>
    <property type="match status" value="1"/>
</dbReference>
<protein>
    <submittedName>
        <fullName evidence="8">ABC transporter</fullName>
    </submittedName>
</protein>
<dbReference type="GO" id="GO:0005524">
    <property type="term" value="F:ATP binding"/>
    <property type="evidence" value="ECO:0007669"/>
    <property type="project" value="InterPro"/>
</dbReference>
<evidence type="ECO:0000256" key="1">
    <source>
        <dbReference type="ARBA" id="ARBA00022448"/>
    </source>
</evidence>
<dbReference type="EMBL" id="HBHL01006169">
    <property type="protein sequence ID" value="CAD9715112.1"/>
    <property type="molecule type" value="Transcribed_RNA"/>
</dbReference>
<dbReference type="GO" id="GO:0140359">
    <property type="term" value="F:ABC-type transporter activity"/>
    <property type="evidence" value="ECO:0007669"/>
    <property type="project" value="InterPro"/>
</dbReference>
<dbReference type="InterPro" id="IPR036640">
    <property type="entry name" value="ABC1_TM_sf"/>
</dbReference>
<reference evidence="7" key="2">
    <citation type="submission" date="2021-01" db="EMBL/GenBank/DDBJ databases">
        <authorList>
            <person name="Corre E."/>
            <person name="Pelletier E."/>
            <person name="Niang G."/>
            <person name="Scheremetjew M."/>
            <person name="Finn R."/>
            <person name="Kale V."/>
            <person name="Holt S."/>
            <person name="Cochrane G."/>
            <person name="Meng A."/>
            <person name="Brown T."/>
            <person name="Cohen L."/>
        </authorList>
    </citation>
    <scope>NUCLEOTIDE SEQUENCE</scope>
    <source>
        <strain evidence="7">CCMP1205</strain>
    </source>
</reference>
<dbReference type="InterPro" id="IPR011527">
    <property type="entry name" value="ABC1_TM_dom"/>
</dbReference>
<dbReference type="Gene3D" id="1.20.1560.10">
    <property type="entry name" value="ABC transporter type 1, transmembrane domain"/>
    <property type="match status" value="1"/>
</dbReference>
<evidence type="ECO:0000256" key="2">
    <source>
        <dbReference type="ARBA" id="ARBA00022692"/>
    </source>
</evidence>
<dbReference type="InterPro" id="IPR050835">
    <property type="entry name" value="ABC_transporter_sub-D"/>
</dbReference>
<evidence type="ECO:0000259" key="6">
    <source>
        <dbReference type="Pfam" id="PF06472"/>
    </source>
</evidence>
<feature type="transmembrane region" description="Helical" evidence="5">
    <location>
        <begin position="103"/>
        <end position="126"/>
    </location>
</feature>
<keyword evidence="1" id="KW-0813">Transport</keyword>
<feature type="transmembrane region" description="Helical" evidence="5">
    <location>
        <begin position="63"/>
        <end position="83"/>
    </location>
</feature>
<keyword evidence="9" id="KW-1185">Reference proteome</keyword>
<evidence type="ECO:0000256" key="5">
    <source>
        <dbReference type="SAM" id="Phobius"/>
    </source>
</evidence>
<evidence type="ECO:0000313" key="9">
    <source>
        <dbReference type="Proteomes" id="UP000316726"/>
    </source>
</evidence>
<evidence type="ECO:0000256" key="4">
    <source>
        <dbReference type="ARBA" id="ARBA00023136"/>
    </source>
</evidence>
<evidence type="ECO:0000313" key="8">
    <source>
        <dbReference type="EMBL" id="QDZ23385.1"/>
    </source>
</evidence>
<evidence type="ECO:0000313" key="7">
    <source>
        <dbReference type="EMBL" id="CAD9715112.1"/>
    </source>
</evidence>
<keyword evidence="3 5" id="KW-1133">Transmembrane helix</keyword>
<feature type="transmembrane region" description="Helical" evidence="5">
    <location>
        <begin position="201"/>
        <end position="220"/>
    </location>
</feature>
<proteinExistence type="predicted"/>
<organism evidence="8 9">
    <name type="scientific">Chloropicon primus</name>
    <dbReference type="NCBI Taxonomy" id="1764295"/>
    <lineage>
        <taxon>Eukaryota</taxon>
        <taxon>Viridiplantae</taxon>
        <taxon>Chlorophyta</taxon>
        <taxon>Chloropicophyceae</taxon>
        <taxon>Chloropicales</taxon>
        <taxon>Chloropicaceae</taxon>
        <taxon>Chloropicon</taxon>
    </lineage>
</organism>
<dbReference type="EMBL" id="CP031043">
    <property type="protein sequence ID" value="QDZ23385.1"/>
    <property type="molecule type" value="Genomic_DNA"/>
</dbReference>
<dbReference type="AlphaFoldDB" id="A0A5B8MUS5"/>
<accession>A0A5B8MUS5</accession>
<name>A0A5B8MUS5_9CHLO</name>
<dbReference type="OrthoDB" id="422637at2759"/>
<dbReference type="SUPFAM" id="SSF90123">
    <property type="entry name" value="ABC transporter transmembrane region"/>
    <property type="match status" value="1"/>
</dbReference>
<dbReference type="Proteomes" id="UP000316726">
    <property type="component" value="Chromosome 10"/>
</dbReference>
<sequence>MDVESVSLLTRRHTEPTTLRSVTRRSTLALCAGEEEEISQGVGLGSVVAVIGPYFSSERRGSALLRLALVFALAAGHTALAVLTSYAERDMSTAMATRNQEEFWLALAKFVGIVAVVVPVAGGYYFTVSLSTLRFREWLTRHLVVLRKGRETSGVDNIDQRICEDAASFADRVIDLSLLTFRYTISTISFTVILWKISKVLVLILVLYAAAGTLAVVALFSKQLSRLAYQTSLKEGNLRAGVVRREPLDKFTRILADLVEVLGARISWNTKLEIFTSTYGYLTILIPTLVLSNPYFKNQIELGVITQAAIAFGRVMDAASIVIDNLSSFASLYAESNRLHHLIRTLEKDDK</sequence>
<gene>
    <name evidence="8" type="ORF">A3770_10p59030</name>
    <name evidence="7" type="ORF">CPRI1469_LOCUS3966</name>
</gene>
<dbReference type="PANTHER" id="PTHR11384">
    <property type="entry name" value="ATP-BINDING CASSETTE, SUB-FAMILY D MEMBER"/>
    <property type="match status" value="1"/>
</dbReference>
<reference evidence="8 9" key="1">
    <citation type="submission" date="2018-07" db="EMBL/GenBank/DDBJ databases">
        <title>The complete nuclear genome of the prasinophyte Chloropicon primus (CCMP1205).</title>
        <authorList>
            <person name="Pombert J.-F."/>
            <person name="Otis C."/>
            <person name="Turmel M."/>
            <person name="Lemieux C."/>
        </authorList>
    </citation>
    <scope>NUCLEOTIDE SEQUENCE [LARGE SCALE GENOMIC DNA]</scope>
    <source>
        <strain evidence="8 9">CCMP1205</strain>
    </source>
</reference>
<dbReference type="GO" id="GO:0016020">
    <property type="term" value="C:membrane"/>
    <property type="evidence" value="ECO:0007669"/>
    <property type="project" value="InterPro"/>
</dbReference>
<keyword evidence="2 5" id="KW-0812">Transmembrane</keyword>
<feature type="transmembrane region" description="Helical" evidence="5">
    <location>
        <begin position="176"/>
        <end position="195"/>
    </location>
</feature>
<feature type="domain" description="ABC transmembrane type-1" evidence="6">
    <location>
        <begin position="54"/>
        <end position="240"/>
    </location>
</feature>